<evidence type="ECO:0000256" key="14">
    <source>
        <dbReference type="ARBA" id="ARBA00023305"/>
    </source>
</evidence>
<evidence type="ECO:0000313" key="17">
    <source>
        <dbReference type="Proteomes" id="UP000076858"/>
    </source>
</evidence>
<keyword evidence="5 15" id="KW-0812">Transmembrane</keyword>
<dbReference type="FunFam" id="1.20.1070.10:FF:000044">
    <property type="entry name" value="Opsin, ultraviolet-sensitive"/>
    <property type="match status" value="1"/>
</dbReference>
<keyword evidence="12 15" id="KW-0675">Receptor</keyword>
<dbReference type="GO" id="GO:0004930">
    <property type="term" value="F:G protein-coupled receptor activity"/>
    <property type="evidence" value="ECO:0007669"/>
    <property type="project" value="UniProtKB-KW"/>
</dbReference>
<dbReference type="GO" id="GO:0007601">
    <property type="term" value="P:visual perception"/>
    <property type="evidence" value="ECO:0007669"/>
    <property type="project" value="UniProtKB-KW"/>
</dbReference>
<evidence type="ECO:0000256" key="3">
    <source>
        <dbReference type="ARBA" id="ARBA00022553"/>
    </source>
</evidence>
<feature type="transmembrane region" description="Helical" evidence="15">
    <location>
        <begin position="53"/>
        <end position="80"/>
    </location>
</feature>
<dbReference type="InterPro" id="IPR017452">
    <property type="entry name" value="GPCR_Rhodpsn_7TM"/>
</dbReference>
<evidence type="ECO:0000256" key="6">
    <source>
        <dbReference type="ARBA" id="ARBA00022925"/>
    </source>
</evidence>
<dbReference type="OrthoDB" id="9996086at2759"/>
<comment type="caution">
    <text evidence="16">The sequence shown here is derived from an EMBL/GenBank/DDBJ whole genome shotgun (WGS) entry which is preliminary data.</text>
</comment>
<reference evidence="16 17" key="1">
    <citation type="submission" date="2016-03" db="EMBL/GenBank/DDBJ databases">
        <title>EvidentialGene: Evidence-directed Construction of Genes on Genomes.</title>
        <authorList>
            <person name="Gilbert D.G."/>
            <person name="Choi J.-H."/>
            <person name="Mockaitis K."/>
            <person name="Colbourne J."/>
            <person name="Pfrender M."/>
        </authorList>
    </citation>
    <scope>NUCLEOTIDE SEQUENCE [LARGE SCALE GENOMIC DNA]</scope>
    <source>
        <strain evidence="16 17">Xinb3</strain>
        <tissue evidence="16">Complete organism</tissue>
    </source>
</reference>
<dbReference type="PROSITE" id="PS00237">
    <property type="entry name" value="G_PROTEIN_RECEP_F1_1"/>
    <property type="match status" value="1"/>
</dbReference>
<dbReference type="STRING" id="35525.A0A164N801"/>
<feature type="transmembrane region" description="Helical" evidence="15">
    <location>
        <begin position="131"/>
        <end position="152"/>
    </location>
</feature>
<evidence type="ECO:0000256" key="15">
    <source>
        <dbReference type="RuleBase" id="RU004951"/>
    </source>
</evidence>
<comment type="similarity">
    <text evidence="15">Belongs to the G-protein coupled receptor 1 family. Opsin subfamily.</text>
</comment>
<evidence type="ECO:0000313" key="16">
    <source>
        <dbReference type="EMBL" id="KZS05720.1"/>
    </source>
</evidence>
<evidence type="ECO:0000256" key="7">
    <source>
        <dbReference type="ARBA" id="ARBA00022989"/>
    </source>
</evidence>
<evidence type="ECO:0000256" key="12">
    <source>
        <dbReference type="ARBA" id="ARBA00023170"/>
    </source>
</evidence>
<dbReference type="PRINTS" id="PR00237">
    <property type="entry name" value="GPCRRHODOPSN"/>
</dbReference>
<keyword evidence="8 15" id="KW-0157">Chromophore</keyword>
<gene>
    <name evidence="16" type="ORF">APZ42_030974</name>
</gene>
<dbReference type="PRINTS" id="PR00577">
    <property type="entry name" value="OPSINRH3RH4"/>
</dbReference>
<dbReference type="InterPro" id="IPR050125">
    <property type="entry name" value="GPCR_opsins"/>
</dbReference>
<dbReference type="EMBL" id="LRGB01002864">
    <property type="protein sequence ID" value="KZS05720.1"/>
    <property type="molecule type" value="Genomic_DNA"/>
</dbReference>
<accession>A0A164N801</accession>
<keyword evidence="2 15" id="KW-0600">Photoreceptor protein</keyword>
<dbReference type="GO" id="GO:0016020">
    <property type="term" value="C:membrane"/>
    <property type="evidence" value="ECO:0007669"/>
    <property type="project" value="UniProtKB-SubCell"/>
</dbReference>
<keyword evidence="7 15" id="KW-1133">Transmembrane helix</keyword>
<evidence type="ECO:0000256" key="4">
    <source>
        <dbReference type="ARBA" id="ARBA00022606"/>
    </source>
</evidence>
<evidence type="ECO:0000256" key="11">
    <source>
        <dbReference type="ARBA" id="ARBA00023157"/>
    </source>
</evidence>
<feature type="transmembrane region" description="Helical" evidence="15">
    <location>
        <begin position="217"/>
        <end position="241"/>
    </location>
</feature>
<sequence>MSNLTDIQAFAYRAGEQMTWGYPPGASLVDTVPEDMRATIHPHWNKFPPVNPMWHYILGLSYIILGTISIFGNGLVLHLFSKTKELKTPANMFVVNLAFSDLCMMISQFPWFVYNSFNGGVWLFGPFLCELYSCTASVFGLGSITTMAAISYDRYNVIVNGMNGPRMTYKKAAGIITFCWCYAILWSIFPFLGWGAFIPEGILDSCGFDYLTRDIRIVSYTCCVFVSNYCTPLLIISYCYYHIVQAIFHHEKSLREQAKKMNVTSLRSNVDQNAQSAEIRIAKVALANIALWVGMWTPYATIVLQGAVGNQDNITPMVTILPALICKCASIANPIVYAISHPKYRLALQKELPWFCINEKAPTGTDTQSTGSAVTAASSDTAT</sequence>
<evidence type="ECO:0000256" key="9">
    <source>
        <dbReference type="ARBA" id="ARBA00023040"/>
    </source>
</evidence>
<dbReference type="SUPFAM" id="SSF81321">
    <property type="entry name" value="Family A G protein-coupled receptor-like"/>
    <property type="match status" value="1"/>
</dbReference>
<comment type="subcellular location">
    <subcellularLocation>
        <location evidence="1 15">Membrane</location>
        <topology evidence="1 15">Multi-pass membrane protein</topology>
    </subcellularLocation>
</comment>
<dbReference type="Gene3D" id="1.20.1070.10">
    <property type="entry name" value="Rhodopsin 7-helix transmembrane proteins"/>
    <property type="match status" value="1"/>
</dbReference>
<dbReference type="AlphaFoldDB" id="A0A164N801"/>
<keyword evidence="11" id="KW-1015">Disulfide bond</keyword>
<feature type="transmembrane region" description="Helical" evidence="15">
    <location>
        <begin position="320"/>
        <end position="340"/>
    </location>
</feature>
<keyword evidence="10 15" id="KW-0472">Membrane</keyword>
<evidence type="ECO:0000256" key="2">
    <source>
        <dbReference type="ARBA" id="ARBA00022543"/>
    </source>
</evidence>
<dbReference type="PRINTS" id="PR00238">
    <property type="entry name" value="OPSIN"/>
</dbReference>
<keyword evidence="14" id="KW-0844">Vision</keyword>
<name>A0A164N801_9CRUS</name>
<evidence type="ECO:0000256" key="10">
    <source>
        <dbReference type="ARBA" id="ARBA00023136"/>
    </source>
</evidence>
<evidence type="ECO:0000256" key="8">
    <source>
        <dbReference type="ARBA" id="ARBA00022991"/>
    </source>
</evidence>
<dbReference type="PROSITE" id="PS50262">
    <property type="entry name" value="G_PROTEIN_RECEP_F1_2"/>
    <property type="match status" value="1"/>
</dbReference>
<dbReference type="Proteomes" id="UP000076858">
    <property type="component" value="Unassembled WGS sequence"/>
</dbReference>
<feature type="transmembrane region" description="Helical" evidence="15">
    <location>
        <begin position="173"/>
        <end position="197"/>
    </location>
</feature>
<keyword evidence="13 15" id="KW-0807">Transducer</keyword>
<keyword evidence="9 15" id="KW-0297">G-protein coupled receptor</keyword>
<dbReference type="CDD" id="cd15079">
    <property type="entry name" value="7tmA_photoreceptors_insect"/>
    <property type="match status" value="1"/>
</dbReference>
<dbReference type="InterPro" id="IPR001760">
    <property type="entry name" value="Opsin"/>
</dbReference>
<keyword evidence="3" id="KW-0597">Phosphoprotein</keyword>
<feature type="transmembrane region" description="Helical" evidence="15">
    <location>
        <begin position="285"/>
        <end position="308"/>
    </location>
</feature>
<feature type="transmembrane region" description="Helical" evidence="15">
    <location>
        <begin position="92"/>
        <end position="111"/>
    </location>
</feature>
<dbReference type="GO" id="GO:0007602">
    <property type="term" value="P:phototransduction"/>
    <property type="evidence" value="ECO:0007669"/>
    <property type="project" value="UniProtKB-KW"/>
</dbReference>
<keyword evidence="6 15" id="KW-0681">Retinal protein</keyword>
<keyword evidence="17" id="KW-1185">Reference proteome</keyword>
<proteinExistence type="inferred from homology"/>
<evidence type="ECO:0000256" key="5">
    <source>
        <dbReference type="ARBA" id="ARBA00022692"/>
    </source>
</evidence>
<evidence type="ECO:0000256" key="13">
    <source>
        <dbReference type="ARBA" id="ARBA00023224"/>
    </source>
</evidence>
<dbReference type="GO" id="GO:0009881">
    <property type="term" value="F:photoreceptor activity"/>
    <property type="evidence" value="ECO:0007669"/>
    <property type="project" value="UniProtKB-KW"/>
</dbReference>
<dbReference type="PANTHER" id="PTHR24240">
    <property type="entry name" value="OPSIN"/>
    <property type="match status" value="1"/>
</dbReference>
<organism evidence="16 17">
    <name type="scientific">Daphnia magna</name>
    <dbReference type="NCBI Taxonomy" id="35525"/>
    <lineage>
        <taxon>Eukaryota</taxon>
        <taxon>Metazoa</taxon>
        <taxon>Ecdysozoa</taxon>
        <taxon>Arthropoda</taxon>
        <taxon>Crustacea</taxon>
        <taxon>Branchiopoda</taxon>
        <taxon>Diplostraca</taxon>
        <taxon>Cladocera</taxon>
        <taxon>Anomopoda</taxon>
        <taxon>Daphniidae</taxon>
        <taxon>Daphnia</taxon>
    </lineage>
</organism>
<dbReference type="InterPro" id="IPR000276">
    <property type="entry name" value="GPCR_Rhodpsn"/>
</dbReference>
<keyword evidence="4 15" id="KW-0716">Sensory transduction</keyword>
<evidence type="ECO:0000256" key="1">
    <source>
        <dbReference type="ARBA" id="ARBA00004141"/>
    </source>
</evidence>
<dbReference type="Pfam" id="PF00001">
    <property type="entry name" value="7tm_1"/>
    <property type="match status" value="1"/>
</dbReference>
<protein>
    <submittedName>
        <fullName evidence="16">Opsin Rh6</fullName>
    </submittedName>
</protein>